<reference evidence="1" key="1">
    <citation type="submission" date="2019-12" db="EMBL/GenBank/DDBJ databases">
        <authorList>
            <person name="Scholes J."/>
        </authorList>
    </citation>
    <scope>NUCLEOTIDE SEQUENCE</scope>
</reference>
<dbReference type="InterPro" id="IPR008686">
    <property type="entry name" value="RNA_pol_mitovir"/>
</dbReference>
<protein>
    <submittedName>
        <fullName evidence="1">Uncharacterized mitochondrial protein AtMg01410</fullName>
    </submittedName>
</protein>
<dbReference type="Pfam" id="PF05919">
    <property type="entry name" value="Mitovir_RNA_pol"/>
    <property type="match status" value="2"/>
</dbReference>
<name>A0A9N7MPD9_STRHE</name>
<dbReference type="PANTHER" id="PTHR34456:SF9">
    <property type="entry name" value="MITOVIRUS RNA-DEPENDENT RNA POLYMERASE"/>
    <property type="match status" value="1"/>
</dbReference>
<dbReference type="Proteomes" id="UP001153555">
    <property type="component" value="Unassembled WGS sequence"/>
</dbReference>
<dbReference type="EMBL" id="CACSLK010008874">
    <property type="protein sequence ID" value="CAA0811595.1"/>
    <property type="molecule type" value="Genomic_DNA"/>
</dbReference>
<dbReference type="AlphaFoldDB" id="A0A9N7MPD9"/>
<dbReference type="OrthoDB" id="1733162at2759"/>
<evidence type="ECO:0000313" key="2">
    <source>
        <dbReference type="Proteomes" id="UP001153555"/>
    </source>
</evidence>
<sequence>MDPGFSQRLLCLIHSWFLGILKRIPQDGTFNQTTPLPWLIGSQECFSYDLTTATDGVRFKKYAVLDDDVVIADAKVASVYKSVLQRLGVSLPKSLISNSGCIEFAKK</sequence>
<gene>
    <name evidence="1" type="ORF">SHERM_12627</name>
</gene>
<organism evidence="1 2">
    <name type="scientific">Striga hermonthica</name>
    <name type="common">Purple witchweed</name>
    <name type="synonym">Buchnera hermonthica</name>
    <dbReference type="NCBI Taxonomy" id="68872"/>
    <lineage>
        <taxon>Eukaryota</taxon>
        <taxon>Viridiplantae</taxon>
        <taxon>Streptophyta</taxon>
        <taxon>Embryophyta</taxon>
        <taxon>Tracheophyta</taxon>
        <taxon>Spermatophyta</taxon>
        <taxon>Magnoliopsida</taxon>
        <taxon>eudicotyledons</taxon>
        <taxon>Gunneridae</taxon>
        <taxon>Pentapetalae</taxon>
        <taxon>asterids</taxon>
        <taxon>lamiids</taxon>
        <taxon>Lamiales</taxon>
        <taxon>Orobanchaceae</taxon>
        <taxon>Buchnereae</taxon>
        <taxon>Striga</taxon>
    </lineage>
</organism>
<comment type="caution">
    <text evidence="1">The sequence shown here is derived from an EMBL/GenBank/DDBJ whole genome shotgun (WGS) entry which is preliminary data.</text>
</comment>
<keyword evidence="2" id="KW-1185">Reference proteome</keyword>
<dbReference type="PANTHER" id="PTHR34456">
    <property type="entry name" value="MITOVIRUS RNA-DEPENDENT RNA POLYMERASE"/>
    <property type="match status" value="1"/>
</dbReference>
<evidence type="ECO:0000313" key="1">
    <source>
        <dbReference type="EMBL" id="CAA0811595.1"/>
    </source>
</evidence>
<accession>A0A9N7MPD9</accession>
<proteinExistence type="predicted"/>